<dbReference type="Proteomes" id="UP001281410">
    <property type="component" value="Unassembled WGS sequence"/>
</dbReference>
<dbReference type="EMBL" id="JANJYJ010000006">
    <property type="protein sequence ID" value="KAK3205686.1"/>
    <property type="molecule type" value="Genomic_DNA"/>
</dbReference>
<dbReference type="PANTHER" id="PTHR35218:SF9">
    <property type="entry name" value="ENDONUCLEASE_EXONUCLEASE_PHOSPHATASE DOMAIN-CONTAINING PROTEIN"/>
    <property type="match status" value="1"/>
</dbReference>
<protein>
    <recommendedName>
        <fullName evidence="3">Endonuclease/exonuclease/phosphatase domain-containing protein</fullName>
    </recommendedName>
</protein>
<proteinExistence type="predicted"/>
<dbReference type="Gene3D" id="3.60.10.10">
    <property type="entry name" value="Endonuclease/exonuclease/phosphatase"/>
    <property type="match status" value="1"/>
</dbReference>
<dbReference type="PANTHER" id="PTHR35218">
    <property type="entry name" value="RNASE H DOMAIN-CONTAINING PROTEIN"/>
    <property type="match status" value="1"/>
</dbReference>
<evidence type="ECO:0008006" key="3">
    <source>
        <dbReference type="Google" id="ProtNLM"/>
    </source>
</evidence>
<name>A0AAE0A7Y0_9ROSI</name>
<dbReference type="AlphaFoldDB" id="A0AAE0A7Y0"/>
<evidence type="ECO:0000313" key="2">
    <source>
        <dbReference type="Proteomes" id="UP001281410"/>
    </source>
</evidence>
<organism evidence="1 2">
    <name type="scientific">Dipteronia sinensis</name>
    <dbReference type="NCBI Taxonomy" id="43782"/>
    <lineage>
        <taxon>Eukaryota</taxon>
        <taxon>Viridiplantae</taxon>
        <taxon>Streptophyta</taxon>
        <taxon>Embryophyta</taxon>
        <taxon>Tracheophyta</taxon>
        <taxon>Spermatophyta</taxon>
        <taxon>Magnoliopsida</taxon>
        <taxon>eudicotyledons</taxon>
        <taxon>Gunneridae</taxon>
        <taxon>Pentapetalae</taxon>
        <taxon>rosids</taxon>
        <taxon>malvids</taxon>
        <taxon>Sapindales</taxon>
        <taxon>Sapindaceae</taxon>
        <taxon>Hippocastanoideae</taxon>
        <taxon>Acereae</taxon>
        <taxon>Dipteronia</taxon>
    </lineage>
</organism>
<gene>
    <name evidence="1" type="ORF">Dsin_019732</name>
</gene>
<comment type="caution">
    <text evidence="1">The sequence shown here is derived from an EMBL/GenBank/DDBJ whole genome shotgun (WGS) entry which is preliminary data.</text>
</comment>
<dbReference type="SUPFAM" id="SSF56219">
    <property type="entry name" value="DNase I-like"/>
    <property type="match status" value="1"/>
</dbReference>
<evidence type="ECO:0000313" key="1">
    <source>
        <dbReference type="EMBL" id="KAK3205686.1"/>
    </source>
</evidence>
<sequence>MNILCWNVRGLGNPRAFLALKRVIKRLSPNLVFVCETRLHKGEADRIRCLLGFEGVLQVESVGKSGGLLLFWKDWEVSVLSFSKRHIDVRVKMENGVRWQFFWVLWSPSPPDRAASWELPRRLRRVDKFP</sequence>
<dbReference type="InterPro" id="IPR036691">
    <property type="entry name" value="Endo/exonu/phosph_ase_sf"/>
</dbReference>
<keyword evidence="2" id="KW-1185">Reference proteome</keyword>
<reference evidence="1" key="1">
    <citation type="journal article" date="2023" name="Plant J.">
        <title>Genome sequences and population genomics provide insights into the demographic history, inbreeding, and mutation load of two 'living fossil' tree species of Dipteronia.</title>
        <authorList>
            <person name="Feng Y."/>
            <person name="Comes H.P."/>
            <person name="Chen J."/>
            <person name="Zhu S."/>
            <person name="Lu R."/>
            <person name="Zhang X."/>
            <person name="Li P."/>
            <person name="Qiu J."/>
            <person name="Olsen K.M."/>
            <person name="Qiu Y."/>
        </authorList>
    </citation>
    <scope>NUCLEOTIDE SEQUENCE</scope>
    <source>
        <strain evidence="1">NBL</strain>
    </source>
</reference>
<accession>A0AAE0A7Y0</accession>